<comment type="caution">
    <text evidence="2">The sequence shown here is derived from an EMBL/GenBank/DDBJ whole genome shotgun (WGS) entry which is preliminary data.</text>
</comment>
<evidence type="ECO:0000313" key="2">
    <source>
        <dbReference type="EMBL" id="CAI8042224.1"/>
    </source>
</evidence>
<dbReference type="AlphaFoldDB" id="A0AA35T6K6"/>
<dbReference type="PANTHER" id="PTHR34075">
    <property type="entry name" value="BLR3430 PROTEIN"/>
    <property type="match status" value="1"/>
</dbReference>
<keyword evidence="3" id="KW-1185">Reference proteome</keyword>
<gene>
    <name evidence="2" type="ORF">GBAR_LOCUS23455</name>
</gene>
<protein>
    <submittedName>
        <fullName evidence="2">Uncharacterized protein MJ1552</fullName>
    </submittedName>
</protein>
<sequence length="135" mass="14378">MPVSVDENLLRLTDEPGSRGVLLGMRCEACGVCVFGPATFCQACTSPDLAHVELASEGTLFSYTIVRVPPPGWPGPVPYVLGEVELPEGPHVLAEIIGCPHDKLSLGMPVQLAFQTVGTDGDGDTARVVYKWERA</sequence>
<dbReference type="EMBL" id="CASHTH010003248">
    <property type="protein sequence ID" value="CAI8042224.1"/>
    <property type="molecule type" value="Genomic_DNA"/>
</dbReference>
<evidence type="ECO:0000259" key="1">
    <source>
        <dbReference type="Pfam" id="PF01796"/>
    </source>
</evidence>
<dbReference type="SUPFAM" id="SSF50249">
    <property type="entry name" value="Nucleic acid-binding proteins"/>
    <property type="match status" value="1"/>
</dbReference>
<dbReference type="PANTHER" id="PTHR34075:SF5">
    <property type="entry name" value="BLR3430 PROTEIN"/>
    <property type="match status" value="1"/>
</dbReference>
<evidence type="ECO:0000313" key="3">
    <source>
        <dbReference type="Proteomes" id="UP001174909"/>
    </source>
</evidence>
<dbReference type="InterPro" id="IPR052513">
    <property type="entry name" value="Thioester_dehydratase-like"/>
</dbReference>
<dbReference type="InterPro" id="IPR002878">
    <property type="entry name" value="ChsH2_C"/>
</dbReference>
<feature type="domain" description="ChsH2 C-terminal OB-fold" evidence="1">
    <location>
        <begin position="52"/>
        <end position="115"/>
    </location>
</feature>
<dbReference type="Proteomes" id="UP001174909">
    <property type="component" value="Unassembled WGS sequence"/>
</dbReference>
<reference evidence="2" key="1">
    <citation type="submission" date="2023-03" db="EMBL/GenBank/DDBJ databases">
        <authorList>
            <person name="Steffen K."/>
            <person name="Cardenas P."/>
        </authorList>
    </citation>
    <scope>NUCLEOTIDE SEQUENCE</scope>
</reference>
<dbReference type="Pfam" id="PF01796">
    <property type="entry name" value="OB_ChsH2_C"/>
    <property type="match status" value="1"/>
</dbReference>
<organism evidence="2 3">
    <name type="scientific">Geodia barretti</name>
    <name type="common">Barrett's horny sponge</name>
    <dbReference type="NCBI Taxonomy" id="519541"/>
    <lineage>
        <taxon>Eukaryota</taxon>
        <taxon>Metazoa</taxon>
        <taxon>Porifera</taxon>
        <taxon>Demospongiae</taxon>
        <taxon>Heteroscleromorpha</taxon>
        <taxon>Tetractinellida</taxon>
        <taxon>Astrophorina</taxon>
        <taxon>Geodiidae</taxon>
        <taxon>Geodia</taxon>
    </lineage>
</organism>
<accession>A0AA35T6K6</accession>
<dbReference type="InterPro" id="IPR012340">
    <property type="entry name" value="NA-bd_OB-fold"/>
</dbReference>
<name>A0AA35T6K6_GEOBA</name>
<proteinExistence type="predicted"/>